<feature type="transmembrane region" description="Helical" evidence="7">
    <location>
        <begin position="15"/>
        <end position="35"/>
    </location>
</feature>
<keyword evidence="5 7" id="KW-1133">Transmembrane helix</keyword>
<proteinExistence type="inferred from homology"/>
<dbReference type="GO" id="GO:0008961">
    <property type="term" value="F:phosphatidylglycerol-prolipoprotein diacylglyceryl transferase activity"/>
    <property type="evidence" value="ECO:0007669"/>
    <property type="project" value="UniProtKB-UniRule"/>
</dbReference>
<evidence type="ECO:0000256" key="3">
    <source>
        <dbReference type="ARBA" id="ARBA00022679"/>
    </source>
</evidence>
<feature type="transmembrane region" description="Helical" evidence="7">
    <location>
        <begin position="112"/>
        <end position="129"/>
    </location>
</feature>
<dbReference type="EMBL" id="CP019082">
    <property type="protein sequence ID" value="APW58726.1"/>
    <property type="molecule type" value="Genomic_DNA"/>
</dbReference>
<comment type="function">
    <text evidence="7">Catalyzes the transfer of the diacylglyceryl group from phosphatidylglycerol to the sulfhydryl group of the N-terminal cysteine of a prolipoprotein, the first step in the formation of mature lipoproteins.</text>
</comment>
<dbReference type="GO" id="GO:0005886">
    <property type="term" value="C:plasma membrane"/>
    <property type="evidence" value="ECO:0007669"/>
    <property type="project" value="UniProtKB-SubCell"/>
</dbReference>
<evidence type="ECO:0000256" key="1">
    <source>
        <dbReference type="ARBA" id="ARBA00007150"/>
    </source>
</evidence>
<dbReference type="AlphaFoldDB" id="A0A1U7CIJ5"/>
<sequence length="282" mass="30375">MHPIVLELPVLGFKVHGYGLMMLLGCASALGIAVWRARREGLNTDAVYELATWLFLGGVVGARALFVASRPDLIQSPLDLFRSWEGGNVFYGCIIGGLTGTLIYWRRHPFPFLRMADAVAPALAVGVFFGRLGCHLNGCCHGAITQVPWGIQFPAGSHAWTAHVDEGLLDPGAPWSLPVHPTQLYASLAGLALLVGLLAYIPFRRRTGEMMALLMIAYPITRWPVEILRGDDPGIIAGITISQLISLGLLASGLIVWSRLGRESAPSTTLVPARPDPLKLPG</sequence>
<keyword evidence="3 7" id="KW-0808">Transferase</keyword>
<evidence type="ECO:0000256" key="4">
    <source>
        <dbReference type="ARBA" id="ARBA00022692"/>
    </source>
</evidence>
<comment type="subcellular location">
    <subcellularLocation>
        <location evidence="7">Cell membrane</location>
        <topology evidence="7">Multi-pass membrane protein</topology>
    </subcellularLocation>
</comment>
<dbReference type="UniPathway" id="UPA00664"/>
<keyword evidence="6 7" id="KW-0472">Membrane</keyword>
<dbReference type="EC" id="2.5.1.145" evidence="7"/>
<comment type="pathway">
    <text evidence="7">Protein modification; lipoprotein biosynthesis (diacylglyceryl transfer).</text>
</comment>
<evidence type="ECO:0000256" key="7">
    <source>
        <dbReference type="HAMAP-Rule" id="MF_01147"/>
    </source>
</evidence>
<feature type="transmembrane region" description="Helical" evidence="7">
    <location>
        <begin position="47"/>
        <end position="68"/>
    </location>
</feature>
<keyword evidence="8" id="KW-0449">Lipoprotein</keyword>
<gene>
    <name evidence="8" type="primary">lgt_1</name>
    <name evidence="7" type="synonym">lgt</name>
    <name evidence="8" type="ORF">BSF38_00129</name>
</gene>
<dbReference type="KEGG" id="pbor:BSF38_00129"/>
<feature type="transmembrane region" description="Helical" evidence="7">
    <location>
        <begin position="234"/>
        <end position="257"/>
    </location>
</feature>
<evidence type="ECO:0000313" key="9">
    <source>
        <dbReference type="Proteomes" id="UP000186309"/>
    </source>
</evidence>
<dbReference type="Pfam" id="PF01790">
    <property type="entry name" value="LGT"/>
    <property type="match status" value="1"/>
</dbReference>
<evidence type="ECO:0000256" key="6">
    <source>
        <dbReference type="ARBA" id="ARBA00023136"/>
    </source>
</evidence>
<evidence type="ECO:0000256" key="2">
    <source>
        <dbReference type="ARBA" id="ARBA00022475"/>
    </source>
</evidence>
<dbReference type="PANTHER" id="PTHR30589:SF0">
    <property type="entry name" value="PHOSPHATIDYLGLYCEROL--PROLIPOPROTEIN DIACYLGLYCERYL TRANSFERASE"/>
    <property type="match status" value="1"/>
</dbReference>
<organism evidence="8 9">
    <name type="scientific">Paludisphaera borealis</name>
    <dbReference type="NCBI Taxonomy" id="1387353"/>
    <lineage>
        <taxon>Bacteria</taxon>
        <taxon>Pseudomonadati</taxon>
        <taxon>Planctomycetota</taxon>
        <taxon>Planctomycetia</taxon>
        <taxon>Isosphaerales</taxon>
        <taxon>Isosphaeraceae</taxon>
        <taxon>Paludisphaera</taxon>
    </lineage>
</organism>
<dbReference type="STRING" id="1387353.BSF38_00129"/>
<dbReference type="Proteomes" id="UP000186309">
    <property type="component" value="Chromosome"/>
</dbReference>
<protein>
    <recommendedName>
        <fullName evidence="7">Phosphatidylglycerol--prolipoprotein diacylglyceryl transferase</fullName>
        <ecNumber evidence="7">2.5.1.145</ecNumber>
    </recommendedName>
</protein>
<evidence type="ECO:0000313" key="8">
    <source>
        <dbReference type="EMBL" id="APW58726.1"/>
    </source>
</evidence>
<keyword evidence="8" id="KW-0328">Glycosyltransferase</keyword>
<reference evidence="9" key="1">
    <citation type="submission" date="2016-12" db="EMBL/GenBank/DDBJ databases">
        <title>Comparative genomics of four Isosphaeraceae planctomycetes: a common pool of plasmids and glycoside hydrolase genes.</title>
        <authorList>
            <person name="Ivanova A."/>
        </authorList>
    </citation>
    <scope>NUCLEOTIDE SEQUENCE [LARGE SCALE GENOMIC DNA]</scope>
    <source>
        <strain evidence="9">PX4</strain>
    </source>
</reference>
<dbReference type="OrthoDB" id="871140at2"/>
<dbReference type="RefSeq" id="WP_076343002.1">
    <property type="nucleotide sequence ID" value="NZ_CP019082.1"/>
</dbReference>
<name>A0A1U7CIJ5_9BACT</name>
<feature type="transmembrane region" description="Helical" evidence="7">
    <location>
        <begin position="184"/>
        <end position="203"/>
    </location>
</feature>
<feature type="binding site" evidence="7">
    <location>
        <position position="131"/>
    </location>
    <ligand>
        <name>a 1,2-diacyl-sn-glycero-3-phospho-(1'-sn-glycerol)</name>
        <dbReference type="ChEBI" id="CHEBI:64716"/>
    </ligand>
</feature>
<feature type="transmembrane region" description="Helical" evidence="7">
    <location>
        <begin position="210"/>
        <end position="228"/>
    </location>
</feature>
<dbReference type="InterPro" id="IPR001640">
    <property type="entry name" value="Lgt"/>
</dbReference>
<comment type="catalytic activity">
    <reaction evidence="7">
        <text>L-cysteinyl-[prolipoprotein] + a 1,2-diacyl-sn-glycero-3-phospho-(1'-sn-glycerol) = an S-1,2-diacyl-sn-glyceryl-L-cysteinyl-[prolipoprotein] + sn-glycerol 1-phosphate + H(+)</text>
        <dbReference type="Rhea" id="RHEA:56712"/>
        <dbReference type="Rhea" id="RHEA-COMP:14679"/>
        <dbReference type="Rhea" id="RHEA-COMP:14680"/>
        <dbReference type="ChEBI" id="CHEBI:15378"/>
        <dbReference type="ChEBI" id="CHEBI:29950"/>
        <dbReference type="ChEBI" id="CHEBI:57685"/>
        <dbReference type="ChEBI" id="CHEBI:64716"/>
        <dbReference type="ChEBI" id="CHEBI:140658"/>
        <dbReference type="EC" id="2.5.1.145"/>
    </reaction>
</comment>
<dbReference type="GO" id="GO:0042158">
    <property type="term" value="P:lipoprotein biosynthetic process"/>
    <property type="evidence" value="ECO:0007669"/>
    <property type="project" value="UniProtKB-UniRule"/>
</dbReference>
<keyword evidence="9" id="KW-1185">Reference proteome</keyword>
<feature type="transmembrane region" description="Helical" evidence="7">
    <location>
        <begin position="88"/>
        <end position="105"/>
    </location>
</feature>
<evidence type="ECO:0000256" key="5">
    <source>
        <dbReference type="ARBA" id="ARBA00022989"/>
    </source>
</evidence>
<keyword evidence="4 7" id="KW-0812">Transmembrane</keyword>
<dbReference type="HAMAP" id="MF_01147">
    <property type="entry name" value="Lgt"/>
    <property type="match status" value="1"/>
</dbReference>
<dbReference type="NCBIfam" id="TIGR00544">
    <property type="entry name" value="lgt"/>
    <property type="match status" value="1"/>
</dbReference>
<keyword evidence="2 7" id="KW-1003">Cell membrane</keyword>
<dbReference type="PANTHER" id="PTHR30589">
    <property type="entry name" value="PROLIPOPROTEIN DIACYLGLYCERYL TRANSFERASE"/>
    <property type="match status" value="1"/>
</dbReference>
<accession>A0A1U7CIJ5</accession>
<comment type="similarity">
    <text evidence="1 7">Belongs to the Lgt family.</text>
</comment>